<sequence length="191" mass="22461">MIRQKHFLNLISLPDENEEHIKRFKRACVKHIGEFRSMKSRAHISFEPLIFDAETSYNAVDFKMFYDVVESILNNVPSINLKINGFDYFKHGTNSMTIYAALQLDTVTMRWFNFVKKIFLMKGEMKPHITIARDISKASFDILWPYFKNYEYKDSFEVSTITVLGKYSDESGPYQIYKQIALRKQTNLAVV</sequence>
<keyword evidence="2" id="KW-1185">Reference proteome</keyword>
<comment type="caution">
    <text evidence="1">The sequence shown here is derived from an EMBL/GenBank/DDBJ whole genome shotgun (WGS) entry which is preliminary data.</text>
</comment>
<dbReference type="Gene3D" id="3.90.1140.10">
    <property type="entry name" value="Cyclic phosphodiesterase"/>
    <property type="match status" value="1"/>
</dbReference>
<organism evidence="1 2">
    <name type="scientific">Mucilaginibacter litoreus</name>
    <dbReference type="NCBI Taxonomy" id="1048221"/>
    <lineage>
        <taxon>Bacteria</taxon>
        <taxon>Pseudomonadati</taxon>
        <taxon>Bacteroidota</taxon>
        <taxon>Sphingobacteriia</taxon>
        <taxon>Sphingobacteriales</taxon>
        <taxon>Sphingobacteriaceae</taxon>
        <taxon>Mucilaginibacter</taxon>
    </lineage>
</organism>
<dbReference type="EMBL" id="JBHTHZ010000005">
    <property type="protein sequence ID" value="MFD0794022.1"/>
    <property type="molecule type" value="Genomic_DNA"/>
</dbReference>
<protein>
    <submittedName>
        <fullName evidence="1">2'-5' RNA ligase family protein</fullName>
    </submittedName>
</protein>
<dbReference type="InterPro" id="IPR009097">
    <property type="entry name" value="Cyclic_Pdiesterase"/>
</dbReference>
<keyword evidence="1" id="KW-0436">Ligase</keyword>
<gene>
    <name evidence="1" type="ORF">ACFQZX_10365</name>
</gene>
<dbReference type="Pfam" id="PF13563">
    <property type="entry name" value="2_5_RNA_ligase2"/>
    <property type="match status" value="1"/>
</dbReference>
<dbReference type="Proteomes" id="UP001597010">
    <property type="component" value="Unassembled WGS sequence"/>
</dbReference>
<dbReference type="GO" id="GO:0016874">
    <property type="term" value="F:ligase activity"/>
    <property type="evidence" value="ECO:0007669"/>
    <property type="project" value="UniProtKB-KW"/>
</dbReference>
<accession>A0ABW3ASY2</accession>
<evidence type="ECO:0000313" key="1">
    <source>
        <dbReference type="EMBL" id="MFD0794022.1"/>
    </source>
</evidence>
<proteinExistence type="predicted"/>
<dbReference type="SUPFAM" id="SSF55144">
    <property type="entry name" value="LigT-like"/>
    <property type="match status" value="1"/>
</dbReference>
<name>A0ABW3ASY2_9SPHI</name>
<reference evidence="2" key="1">
    <citation type="journal article" date="2019" name="Int. J. Syst. Evol. Microbiol.">
        <title>The Global Catalogue of Microorganisms (GCM) 10K type strain sequencing project: providing services to taxonomists for standard genome sequencing and annotation.</title>
        <authorList>
            <consortium name="The Broad Institute Genomics Platform"/>
            <consortium name="The Broad Institute Genome Sequencing Center for Infectious Disease"/>
            <person name="Wu L."/>
            <person name="Ma J."/>
        </authorList>
    </citation>
    <scope>NUCLEOTIDE SEQUENCE [LARGE SCALE GENOMIC DNA]</scope>
    <source>
        <strain evidence="2">CCUG 61484</strain>
    </source>
</reference>
<evidence type="ECO:0000313" key="2">
    <source>
        <dbReference type="Proteomes" id="UP001597010"/>
    </source>
</evidence>
<dbReference type="RefSeq" id="WP_377114702.1">
    <property type="nucleotide sequence ID" value="NZ_JBHTHZ010000005.1"/>
</dbReference>